<sequence length="94" mass="10380">MQTSVYSHTDSHTNSKQPPPGTAVAEQQQQNHPLRMTNVERLLAAPGSSLYVCVSSPTRLEIRLCWKLAATTIDDDDDDDDDDVDVVVRWGGRG</sequence>
<reference evidence="2 3" key="1">
    <citation type="journal article" date="2024" name="Ann. Entomol. Soc. Am.">
        <title>Genomic analyses of the southern and eastern yellowjacket wasps (Hymenoptera: Vespidae) reveal evolutionary signatures of social life.</title>
        <authorList>
            <person name="Catto M.A."/>
            <person name="Caine P.B."/>
            <person name="Orr S.E."/>
            <person name="Hunt B.G."/>
            <person name="Goodisman M.A.D."/>
        </authorList>
    </citation>
    <scope>NUCLEOTIDE SEQUENCE [LARGE SCALE GENOMIC DNA]</scope>
    <source>
        <strain evidence="2">232</strain>
        <tissue evidence="2">Head and thorax</tissue>
    </source>
</reference>
<name>A0ABD2C0D2_VESMC</name>
<keyword evidence="3" id="KW-1185">Reference proteome</keyword>
<dbReference type="AlphaFoldDB" id="A0ABD2C0D2"/>
<comment type="caution">
    <text evidence="2">The sequence shown here is derived from an EMBL/GenBank/DDBJ whole genome shotgun (WGS) entry which is preliminary data.</text>
</comment>
<accession>A0ABD2C0D2</accession>
<evidence type="ECO:0000256" key="1">
    <source>
        <dbReference type="SAM" id="MobiDB-lite"/>
    </source>
</evidence>
<evidence type="ECO:0000313" key="2">
    <source>
        <dbReference type="EMBL" id="KAL2738465.1"/>
    </source>
</evidence>
<gene>
    <name evidence="2" type="ORF">V1477_011824</name>
</gene>
<dbReference type="EMBL" id="JAYRBN010000063">
    <property type="protein sequence ID" value="KAL2738465.1"/>
    <property type="molecule type" value="Genomic_DNA"/>
</dbReference>
<evidence type="ECO:0000313" key="3">
    <source>
        <dbReference type="Proteomes" id="UP001607303"/>
    </source>
</evidence>
<feature type="region of interest" description="Disordered" evidence="1">
    <location>
        <begin position="1"/>
        <end position="32"/>
    </location>
</feature>
<organism evidence="2 3">
    <name type="scientific">Vespula maculifrons</name>
    <name type="common">Eastern yellow jacket</name>
    <name type="synonym">Wasp</name>
    <dbReference type="NCBI Taxonomy" id="7453"/>
    <lineage>
        <taxon>Eukaryota</taxon>
        <taxon>Metazoa</taxon>
        <taxon>Ecdysozoa</taxon>
        <taxon>Arthropoda</taxon>
        <taxon>Hexapoda</taxon>
        <taxon>Insecta</taxon>
        <taxon>Pterygota</taxon>
        <taxon>Neoptera</taxon>
        <taxon>Endopterygota</taxon>
        <taxon>Hymenoptera</taxon>
        <taxon>Apocrita</taxon>
        <taxon>Aculeata</taxon>
        <taxon>Vespoidea</taxon>
        <taxon>Vespidae</taxon>
        <taxon>Vespinae</taxon>
        <taxon>Vespula</taxon>
    </lineage>
</organism>
<feature type="compositionally biased region" description="Polar residues" evidence="1">
    <location>
        <begin position="1"/>
        <end position="16"/>
    </location>
</feature>
<dbReference type="Proteomes" id="UP001607303">
    <property type="component" value="Unassembled WGS sequence"/>
</dbReference>
<proteinExistence type="predicted"/>
<protein>
    <submittedName>
        <fullName evidence="2">Uncharacterized protein</fullName>
    </submittedName>
</protein>